<dbReference type="GO" id="GO:0071424">
    <property type="term" value="F:rRNA (cytosine-N4-)-methyltransferase activity"/>
    <property type="evidence" value="ECO:0007669"/>
    <property type="project" value="TreeGrafter"/>
</dbReference>
<dbReference type="NCBIfam" id="TIGR00006">
    <property type="entry name" value="16S rRNA (cytosine(1402)-N(4))-methyltransferase RsmH"/>
    <property type="match status" value="1"/>
</dbReference>
<dbReference type="SUPFAM" id="SSF53335">
    <property type="entry name" value="S-adenosyl-L-methionine-dependent methyltransferases"/>
    <property type="match status" value="1"/>
</dbReference>
<dbReference type="EMBL" id="DTOZ01000137">
    <property type="protein sequence ID" value="HGE78354.1"/>
    <property type="molecule type" value="Genomic_DNA"/>
</dbReference>
<evidence type="ECO:0000313" key="6">
    <source>
        <dbReference type="EMBL" id="HGE78354.1"/>
    </source>
</evidence>
<evidence type="ECO:0000256" key="5">
    <source>
        <dbReference type="ARBA" id="ARBA00022691"/>
    </source>
</evidence>
<protein>
    <submittedName>
        <fullName evidence="6">16S rRNA (Cytosine(1402)-N(4))-methyltransferase</fullName>
        <ecNumber evidence="6">2.1.1.199</ecNumber>
    </submittedName>
</protein>
<sequence>MNLKEDGIYCDCTAGGGGHLLMMLKKTKNARFIGIDWDPDALAYIEANLGDFKERVVLYEGNFAELDSILEQLNISGLNGVLFDLGVSLHQLTTPERGFSFNHEGRLLMQFSPRVQPLYKRLRSVNFTTIFEVLKKYGDVPNAKRLAKSIFENRHKLNTTIDLRKLVEKQYSPRFLKKNLHRVFQALRIWTNDELTNLQIGLEKAIDVLYPSGRIVVISYHSGEDYIVKNVIRESEKIGRLKRLNKKVIRPSQIEIKLNPSARSARMRVGEKCALS</sequence>
<accession>A0A7V3VUJ7</accession>
<dbReference type="SUPFAM" id="SSF81799">
    <property type="entry name" value="Putative methyltransferase TM0872, insert domain"/>
    <property type="match status" value="1"/>
</dbReference>
<dbReference type="Pfam" id="PF01795">
    <property type="entry name" value="Methyltransf_5"/>
    <property type="match status" value="1"/>
</dbReference>
<dbReference type="InterPro" id="IPR029063">
    <property type="entry name" value="SAM-dependent_MTases_sf"/>
</dbReference>
<dbReference type="Gene3D" id="1.10.150.170">
    <property type="entry name" value="Putative methyltransferase TM0872, insert domain"/>
    <property type="match status" value="1"/>
</dbReference>
<evidence type="ECO:0000256" key="2">
    <source>
        <dbReference type="ARBA" id="ARBA00022552"/>
    </source>
</evidence>
<evidence type="ECO:0000256" key="4">
    <source>
        <dbReference type="ARBA" id="ARBA00022679"/>
    </source>
</evidence>
<comment type="caution">
    <text evidence="6">The sequence shown here is derived from an EMBL/GenBank/DDBJ whole genome shotgun (WGS) entry which is preliminary data.</text>
</comment>
<keyword evidence="3 6" id="KW-0489">Methyltransferase</keyword>
<reference evidence="6" key="1">
    <citation type="journal article" date="2020" name="mSystems">
        <title>Genome- and Community-Level Interaction Insights into Carbon Utilization and Element Cycling Functions of Hydrothermarchaeota in Hydrothermal Sediment.</title>
        <authorList>
            <person name="Zhou Z."/>
            <person name="Liu Y."/>
            <person name="Xu W."/>
            <person name="Pan J."/>
            <person name="Luo Z.H."/>
            <person name="Li M."/>
        </authorList>
    </citation>
    <scope>NUCLEOTIDE SEQUENCE [LARGE SCALE GENOMIC DNA]</scope>
    <source>
        <strain evidence="6">SpSt-961</strain>
    </source>
</reference>
<dbReference type="GO" id="GO:0070475">
    <property type="term" value="P:rRNA base methylation"/>
    <property type="evidence" value="ECO:0007669"/>
    <property type="project" value="TreeGrafter"/>
</dbReference>
<dbReference type="AlphaFoldDB" id="A0A7V3VUJ7"/>
<proteinExistence type="inferred from homology"/>
<keyword evidence="2" id="KW-0698">rRNA processing</keyword>
<dbReference type="PIRSF" id="PIRSF004486">
    <property type="entry name" value="MraW"/>
    <property type="match status" value="1"/>
</dbReference>
<dbReference type="InterPro" id="IPR002903">
    <property type="entry name" value="RsmH"/>
</dbReference>
<dbReference type="PANTHER" id="PTHR11265:SF0">
    <property type="entry name" value="12S RRNA N4-METHYLCYTIDINE METHYLTRANSFERASE"/>
    <property type="match status" value="1"/>
</dbReference>
<comment type="similarity">
    <text evidence="1">Belongs to the methyltransferase superfamily. RsmH family.</text>
</comment>
<gene>
    <name evidence="6" type="primary">rsmH</name>
    <name evidence="6" type="ORF">ENX68_05070</name>
</gene>
<name>A0A7V3VUJ7_UNCW3</name>
<dbReference type="Gene3D" id="3.40.50.150">
    <property type="entry name" value="Vaccinia Virus protein VP39"/>
    <property type="match status" value="1"/>
</dbReference>
<dbReference type="PANTHER" id="PTHR11265">
    <property type="entry name" value="S-ADENOSYL-METHYLTRANSFERASE MRAW"/>
    <property type="match status" value="1"/>
</dbReference>
<evidence type="ECO:0000256" key="1">
    <source>
        <dbReference type="ARBA" id="ARBA00010396"/>
    </source>
</evidence>
<dbReference type="InterPro" id="IPR023397">
    <property type="entry name" value="SAM-dep_MeTrfase_MraW_recog"/>
</dbReference>
<evidence type="ECO:0000256" key="3">
    <source>
        <dbReference type="ARBA" id="ARBA00022603"/>
    </source>
</evidence>
<keyword evidence="4 6" id="KW-0808">Transferase</keyword>
<keyword evidence="5" id="KW-0949">S-adenosyl-L-methionine</keyword>
<dbReference type="CDD" id="cd02440">
    <property type="entry name" value="AdoMet_MTases"/>
    <property type="match status" value="1"/>
</dbReference>
<organism evidence="6">
    <name type="scientific">candidate division WOR-3 bacterium</name>
    <dbReference type="NCBI Taxonomy" id="2052148"/>
    <lineage>
        <taxon>Bacteria</taxon>
        <taxon>Bacteria division WOR-3</taxon>
    </lineage>
</organism>
<dbReference type="EC" id="2.1.1.199" evidence="6"/>
<dbReference type="GO" id="GO:0005737">
    <property type="term" value="C:cytoplasm"/>
    <property type="evidence" value="ECO:0007669"/>
    <property type="project" value="TreeGrafter"/>
</dbReference>